<dbReference type="EC" id="3.5.1.88" evidence="2"/>
<dbReference type="GO" id="GO:0006412">
    <property type="term" value="P:translation"/>
    <property type="evidence" value="ECO:0007669"/>
    <property type="project" value="UniProtKB-UniRule"/>
</dbReference>
<proteinExistence type="inferred from homology"/>
<evidence type="ECO:0000313" key="3">
    <source>
        <dbReference type="EMBL" id="AGQ19811.1"/>
    </source>
</evidence>
<evidence type="ECO:0000256" key="1">
    <source>
        <dbReference type="ARBA" id="ARBA00010759"/>
    </source>
</evidence>
<feature type="binding site" evidence="2">
    <location>
        <position position="128"/>
    </location>
    <ligand>
        <name>Fe cation</name>
        <dbReference type="ChEBI" id="CHEBI:24875"/>
    </ligand>
</feature>
<feature type="binding site" evidence="2">
    <location>
        <position position="132"/>
    </location>
    <ligand>
        <name>Fe cation</name>
        <dbReference type="ChEBI" id="CHEBI:24875"/>
    </ligand>
</feature>
<dbReference type="AlphaFoldDB" id="S5DLR5"/>
<gene>
    <name evidence="2" type="primary">def</name>
</gene>
<dbReference type="PRINTS" id="PR01576">
    <property type="entry name" value="PDEFORMYLASE"/>
</dbReference>
<comment type="function">
    <text evidence="2">Removes the formyl group from the N-terminal Met of newly synthesized proteins. Requires at least a dipeptide for an efficient rate of reaction. N-terminal L-methionine is a prerequisite for activity but the enzyme has broad specificity at other positions.</text>
</comment>
<protein>
    <recommendedName>
        <fullName evidence="2">Peptide deformylase</fullName>
        <shortName evidence="2">PDF</shortName>
        <ecNumber evidence="2">3.5.1.88</ecNumber>
    </recommendedName>
    <alternativeName>
        <fullName evidence="2">Polypeptide deformylase</fullName>
    </alternativeName>
</protein>
<comment type="cofactor">
    <cofactor evidence="2">
        <name>Fe(2+)</name>
        <dbReference type="ChEBI" id="CHEBI:29033"/>
    </cofactor>
    <text evidence="2">Binds 1 Fe(2+) ion.</text>
</comment>
<dbReference type="Gene3D" id="3.90.45.10">
    <property type="entry name" value="Peptide deformylase"/>
    <property type="match status" value="1"/>
</dbReference>
<dbReference type="PANTHER" id="PTHR10458:SF22">
    <property type="entry name" value="PEPTIDE DEFORMYLASE"/>
    <property type="match status" value="1"/>
</dbReference>
<evidence type="ECO:0000256" key="2">
    <source>
        <dbReference type="HAMAP-Rule" id="MF_00163"/>
    </source>
</evidence>
<dbReference type="EMBL" id="KC811143">
    <property type="protein sequence ID" value="AGQ19811.1"/>
    <property type="molecule type" value="Genomic_DNA"/>
</dbReference>
<name>S5DLR5_9ACTN</name>
<accession>S5DLR5</accession>
<dbReference type="SUPFAM" id="SSF56420">
    <property type="entry name" value="Peptide deformylase"/>
    <property type="match status" value="1"/>
</dbReference>
<dbReference type="PIRSF" id="PIRSF004749">
    <property type="entry name" value="Pep_def"/>
    <property type="match status" value="1"/>
</dbReference>
<dbReference type="NCBIfam" id="TIGR00079">
    <property type="entry name" value="pept_deformyl"/>
    <property type="match status" value="1"/>
</dbReference>
<dbReference type="InterPro" id="IPR036821">
    <property type="entry name" value="Peptide_deformylase_sf"/>
</dbReference>
<dbReference type="GO" id="GO:0042586">
    <property type="term" value="F:peptide deformylase activity"/>
    <property type="evidence" value="ECO:0007669"/>
    <property type="project" value="UniProtKB-UniRule"/>
</dbReference>
<feature type="active site" evidence="2">
    <location>
        <position position="129"/>
    </location>
</feature>
<keyword evidence="2" id="KW-0648">Protein biosynthesis</keyword>
<reference evidence="3" key="1">
    <citation type="journal article" date="2013" name="Sci. Rep.">
        <title>Metagenomics uncovers a new group of low GC and ultra-small marine Actinobacteria.</title>
        <authorList>
            <person name="Ghai R."/>
            <person name="Mizuno C.M."/>
            <person name="Picazo A."/>
            <person name="Camacho A."/>
            <person name="Rodriguez-Valera F."/>
        </authorList>
    </citation>
    <scope>NUCLEOTIDE SEQUENCE</scope>
</reference>
<dbReference type="Pfam" id="PF01327">
    <property type="entry name" value="Pep_deformylase"/>
    <property type="match status" value="1"/>
</dbReference>
<organism evidence="3">
    <name type="scientific">Candidatus Actinomarina minuta</name>
    <dbReference type="NCBI Taxonomy" id="1389454"/>
    <lineage>
        <taxon>Bacteria</taxon>
        <taxon>Bacillati</taxon>
        <taxon>Actinomycetota</taxon>
        <taxon>Actinomycetes</taxon>
        <taxon>Candidatus Actinomarinidae</taxon>
        <taxon>Candidatus Actinomarinales</taxon>
        <taxon>Candidatus Actinomarineae</taxon>
        <taxon>Candidatus Actinomarinaceae</taxon>
        <taxon>Candidatus Actinomarina</taxon>
    </lineage>
</organism>
<dbReference type="InterPro" id="IPR023635">
    <property type="entry name" value="Peptide_deformylase"/>
</dbReference>
<keyword evidence="2" id="KW-0408">Iron</keyword>
<sequence length="164" mass="18568">MNEIVTFGHPALISKSSDIDKIDDYIINLSKKMISIMYEAPGVGLAAPQIGINKNIFVFDSGEGPFVAINPKMEKKEGEIIFMEGCLSLPGYYWDIERAEYARISCLNEKGEEVVYEGEELMGRVLQHEYDHLRGKLLIKSLKRKVRKEALREISLKGFPGDKI</sequence>
<dbReference type="CDD" id="cd00487">
    <property type="entry name" value="Pep_deformylase"/>
    <property type="match status" value="1"/>
</dbReference>
<keyword evidence="2" id="KW-0378">Hydrolase</keyword>
<keyword evidence="2" id="KW-0479">Metal-binding</keyword>
<comment type="catalytic activity">
    <reaction evidence="2">
        <text>N-terminal N-formyl-L-methionyl-[peptide] + H2O = N-terminal L-methionyl-[peptide] + formate</text>
        <dbReference type="Rhea" id="RHEA:24420"/>
        <dbReference type="Rhea" id="RHEA-COMP:10639"/>
        <dbReference type="Rhea" id="RHEA-COMP:10640"/>
        <dbReference type="ChEBI" id="CHEBI:15377"/>
        <dbReference type="ChEBI" id="CHEBI:15740"/>
        <dbReference type="ChEBI" id="CHEBI:49298"/>
        <dbReference type="ChEBI" id="CHEBI:64731"/>
        <dbReference type="EC" id="3.5.1.88"/>
    </reaction>
</comment>
<feature type="binding site" evidence="2">
    <location>
        <position position="86"/>
    </location>
    <ligand>
        <name>Fe cation</name>
        <dbReference type="ChEBI" id="CHEBI:24875"/>
    </ligand>
</feature>
<dbReference type="PANTHER" id="PTHR10458">
    <property type="entry name" value="PEPTIDE DEFORMYLASE"/>
    <property type="match status" value="1"/>
</dbReference>
<dbReference type="HAMAP" id="MF_00163">
    <property type="entry name" value="Pep_deformylase"/>
    <property type="match status" value="1"/>
</dbReference>
<dbReference type="GO" id="GO:0046872">
    <property type="term" value="F:metal ion binding"/>
    <property type="evidence" value="ECO:0007669"/>
    <property type="project" value="UniProtKB-KW"/>
</dbReference>
<dbReference type="NCBIfam" id="NF001159">
    <property type="entry name" value="PRK00150.1-3"/>
    <property type="match status" value="1"/>
</dbReference>
<comment type="similarity">
    <text evidence="1 2">Belongs to the polypeptide deformylase family.</text>
</comment>